<dbReference type="GeneID" id="85498063"/>
<gene>
    <name evidence="4" type="ORF">CcaverHIS019_0606520</name>
</gene>
<organism evidence="4 5">
    <name type="scientific">Cutaneotrichosporon cavernicola</name>
    <dbReference type="NCBI Taxonomy" id="279322"/>
    <lineage>
        <taxon>Eukaryota</taxon>
        <taxon>Fungi</taxon>
        <taxon>Dikarya</taxon>
        <taxon>Basidiomycota</taxon>
        <taxon>Agaricomycotina</taxon>
        <taxon>Tremellomycetes</taxon>
        <taxon>Trichosporonales</taxon>
        <taxon>Trichosporonaceae</taxon>
        <taxon>Cutaneotrichosporon</taxon>
    </lineage>
</organism>
<dbReference type="InterPro" id="IPR012677">
    <property type="entry name" value="Nucleotide-bd_a/b_plait_sf"/>
</dbReference>
<dbReference type="CDD" id="cd00590">
    <property type="entry name" value="RRM_SF"/>
    <property type="match status" value="1"/>
</dbReference>
<feature type="compositionally biased region" description="Polar residues" evidence="2">
    <location>
        <begin position="81"/>
        <end position="95"/>
    </location>
</feature>
<feature type="region of interest" description="Disordered" evidence="2">
    <location>
        <begin position="208"/>
        <end position="258"/>
    </location>
</feature>
<feature type="compositionally biased region" description="Polar residues" evidence="2">
    <location>
        <begin position="683"/>
        <end position="701"/>
    </location>
</feature>
<evidence type="ECO:0000313" key="4">
    <source>
        <dbReference type="EMBL" id="BEI94193.1"/>
    </source>
</evidence>
<keyword evidence="1" id="KW-0694">RNA-binding</keyword>
<name>A0AA48L905_9TREE</name>
<feature type="compositionally biased region" description="Polar residues" evidence="2">
    <location>
        <begin position="361"/>
        <end position="373"/>
    </location>
</feature>
<feature type="region of interest" description="Disordered" evidence="2">
    <location>
        <begin position="1090"/>
        <end position="1109"/>
    </location>
</feature>
<dbReference type="InterPro" id="IPR035979">
    <property type="entry name" value="RBD_domain_sf"/>
</dbReference>
<evidence type="ECO:0000313" key="5">
    <source>
        <dbReference type="Proteomes" id="UP001233271"/>
    </source>
</evidence>
<dbReference type="Proteomes" id="UP001233271">
    <property type="component" value="Chromosome 6"/>
</dbReference>
<feature type="domain" description="RRM" evidence="3">
    <location>
        <begin position="770"/>
        <end position="851"/>
    </location>
</feature>
<feature type="compositionally biased region" description="Basic residues" evidence="2">
    <location>
        <begin position="68"/>
        <end position="80"/>
    </location>
</feature>
<feature type="region of interest" description="Disordered" evidence="2">
    <location>
        <begin position="1176"/>
        <end position="1263"/>
    </location>
</feature>
<dbReference type="InterPro" id="IPR000504">
    <property type="entry name" value="RRM_dom"/>
</dbReference>
<dbReference type="GO" id="GO:0003723">
    <property type="term" value="F:RNA binding"/>
    <property type="evidence" value="ECO:0007669"/>
    <property type="project" value="UniProtKB-UniRule"/>
</dbReference>
<feature type="compositionally biased region" description="Basic and acidic residues" evidence="2">
    <location>
        <begin position="293"/>
        <end position="304"/>
    </location>
</feature>
<feature type="compositionally biased region" description="Polar residues" evidence="2">
    <location>
        <begin position="108"/>
        <end position="135"/>
    </location>
</feature>
<proteinExistence type="predicted"/>
<dbReference type="EMBL" id="AP028217">
    <property type="protein sequence ID" value="BEI94193.1"/>
    <property type="molecule type" value="Genomic_DNA"/>
</dbReference>
<dbReference type="Gene3D" id="3.30.70.330">
    <property type="match status" value="1"/>
</dbReference>
<reference evidence="4" key="1">
    <citation type="journal article" date="2023" name="BMC Genomics">
        <title>Chromosome-level genome assemblies of Cutaneotrichosporon spp. (Trichosporonales, Basidiomycota) reveal imbalanced evolution between nucleotide sequences and chromosome synteny.</title>
        <authorList>
            <person name="Kobayashi Y."/>
            <person name="Kayamori A."/>
            <person name="Aoki K."/>
            <person name="Shiwa Y."/>
            <person name="Matsutani M."/>
            <person name="Fujita N."/>
            <person name="Sugita T."/>
            <person name="Iwasaki W."/>
            <person name="Tanaka N."/>
            <person name="Takashima M."/>
        </authorList>
    </citation>
    <scope>NUCLEOTIDE SEQUENCE</scope>
    <source>
        <strain evidence="4">HIS019</strain>
    </source>
</reference>
<feature type="region of interest" description="Disordered" evidence="2">
    <location>
        <begin position="978"/>
        <end position="1036"/>
    </location>
</feature>
<keyword evidence="5" id="KW-1185">Reference proteome</keyword>
<dbReference type="SUPFAM" id="SSF54928">
    <property type="entry name" value="RNA-binding domain, RBD"/>
    <property type="match status" value="1"/>
</dbReference>
<dbReference type="AlphaFoldDB" id="A0AA48L905"/>
<accession>A0AA48L905</accession>
<sequence length="1263" mass="137650">MSGCFGERSYGKPSQTRHLRNRDGSWPASASTGYGLGRPKPATSQGTPHYFSDGREDTPAPVEDATPKTKRRILKLRHSRQPSPNTPGANSDQLPTQPPGLDHEGPTEVTSSMQTESDHATQPQSTVTQRMTSGVHSDGNITPAARDDLFPPSEPCGDQQNIPTHLPSTHQNSMSSTSAVPTWEGEIHKFKKSRFRPGIVPKYLNTDANFTEVPNPRTWGHGHVPPSQPSSPAVAEQPRLPPGNQPKDGGGWSSPVSRCKNWVASVSPADFTEPELAAGLELKTPALDDNNDHDDLPARPDSAREAIAPTTVYYSDDSGTSPRMALSSPKLERPEDSDSPANVTVNPPSAQPTGVRYLPSKTCTPLSPASVTPSHRPVHGQSSQPGGFKRWWPHPTKFWRQELHPMHNPLFTSRRICITTPFPFRPDNLKSLMLQHFSKYGPIRLVQSMNHEVDVADTVFVVFKEEKSVYELLDDPRSIHCTFQSASRTTSIPFDIKINRVPSTVYTHHIWIKLTGPRPDAGSRPASPSFGGFAQVEASDLDTSALPEEVSVWAVPNLAHRGQRLFYRVFVAGPGFDPRPGFEQAERETGKACLEIRKINFRRRNPEKEIIVELVDCFVDIINITKPSERTNHGWILECGAGHRDLEELLTGEENLADYPPTPASVIPLKSPSTLPSIAPSEVASSRRISSKGTKASQSASGRPKSGHLGVAITAQPTCGPTPAEDTGPSRPSSTGSTCPGLVRKLVPMYRGRLLREEIINGRSRFVDDAAIFVGRITKEQETQLTLLKRFERYGRIAAIEYNPHRTSLKQATFGNARILFQDPLSASVAIKKENGAVSFGSTLRVEERQVLPHDVQAREMFIDSVGRAISPSIVSQYSPPSPPALPKFSFSHSAASPPLEQIAPWLNATGGPPTMPAMMCSAMVVPAHGNYGGELQGMMMPVMWPMGFGAYPGMMAPSVPSMQQGSPMTRLFMSHMASSPLNQPRPNEPSSSPPRTPDGKRFTPPSSNTIATYGTTAPPTPPSDKSAVSSAPRARVTGARYQDGLFIPTYDADDLKTWREAQGIKDTKLGSTAAPEDREYLPLLPIFTGGHDPASTLPTTQNDTPDKADRCALSPADSSKKHLHQKPCTGYARRSFSSGRSTFRGDAVHLSEAAARQVANPDAREHIRAQLSQSFQVHSGPTPVPFSAEAGPSHGRCGSSSTLQHESRAPKQKGRLWDDAQRHLGPQPRVAHQQREFAPAAAHTPVSQVMDEPSENNDWTGW</sequence>
<protein>
    <recommendedName>
        <fullName evidence="3">RRM domain-containing protein</fullName>
    </recommendedName>
</protein>
<feature type="compositionally biased region" description="Basic and acidic residues" evidence="2">
    <location>
        <begin position="1206"/>
        <end position="1223"/>
    </location>
</feature>
<feature type="region of interest" description="Disordered" evidence="2">
    <location>
        <begin position="1"/>
        <end position="180"/>
    </location>
</feature>
<dbReference type="RefSeq" id="XP_060459458.1">
    <property type="nucleotide sequence ID" value="XM_060603134.1"/>
</dbReference>
<feature type="compositionally biased region" description="Low complexity" evidence="2">
    <location>
        <begin position="727"/>
        <end position="740"/>
    </location>
</feature>
<dbReference type="PROSITE" id="PS50102">
    <property type="entry name" value="RRM"/>
    <property type="match status" value="1"/>
</dbReference>
<feature type="region of interest" description="Disordered" evidence="2">
    <location>
        <begin position="276"/>
        <end position="387"/>
    </location>
</feature>
<evidence type="ECO:0000256" key="1">
    <source>
        <dbReference type="PROSITE-ProRule" id="PRU00176"/>
    </source>
</evidence>
<evidence type="ECO:0000259" key="3">
    <source>
        <dbReference type="PROSITE" id="PS50102"/>
    </source>
</evidence>
<feature type="region of interest" description="Disordered" evidence="2">
    <location>
        <begin position="655"/>
        <end position="740"/>
    </location>
</feature>
<evidence type="ECO:0000256" key="2">
    <source>
        <dbReference type="SAM" id="MobiDB-lite"/>
    </source>
</evidence>
<feature type="compositionally biased region" description="Polar residues" evidence="2">
    <location>
        <begin position="339"/>
        <end position="352"/>
    </location>
</feature>
<feature type="compositionally biased region" description="Polar residues" evidence="2">
    <location>
        <begin position="158"/>
        <end position="180"/>
    </location>
</feature>
<dbReference type="KEGG" id="ccac:CcaHIS019_0606520"/>